<dbReference type="EC" id="3.4.24.-" evidence="11"/>
<reference evidence="13 14" key="1">
    <citation type="submission" date="2021-03" db="EMBL/GenBank/DDBJ databases">
        <title>Complete Genome Sequences of Two Lysobacter Strains Isolated from Sea Water (Lysobacter caseinilyticus) and Soil (Lysobacter helvus) in South Korea.</title>
        <authorList>
            <person name="Watanabe Y."/>
            <person name="Arakawa K."/>
        </authorList>
    </citation>
    <scope>NUCLEOTIDE SEQUENCE [LARGE SCALE GENOMIC DNA]</scope>
    <source>
        <strain evidence="13 14">D10</strain>
    </source>
</reference>
<accession>A0ABM7QFE0</accession>
<dbReference type="GO" id="GO:0008237">
    <property type="term" value="F:metallopeptidase activity"/>
    <property type="evidence" value="ECO:0007669"/>
    <property type="project" value="UniProtKB-KW"/>
</dbReference>
<feature type="domain" description="PDZ" evidence="12">
    <location>
        <begin position="209"/>
        <end position="279"/>
    </location>
</feature>
<evidence type="ECO:0000313" key="13">
    <source>
        <dbReference type="EMBL" id="BCT96257.1"/>
    </source>
</evidence>
<comment type="cofactor">
    <cofactor evidence="1 11">
        <name>Zn(2+)</name>
        <dbReference type="ChEBI" id="CHEBI:29105"/>
    </cofactor>
</comment>
<name>A0ABM7QFE0_9GAMM</name>
<dbReference type="EMBL" id="AP024546">
    <property type="protein sequence ID" value="BCT96257.1"/>
    <property type="molecule type" value="Genomic_DNA"/>
</dbReference>
<dbReference type="InterPro" id="IPR001478">
    <property type="entry name" value="PDZ"/>
</dbReference>
<dbReference type="SMART" id="SM00228">
    <property type="entry name" value="PDZ"/>
    <property type="match status" value="2"/>
</dbReference>
<dbReference type="InterPro" id="IPR008915">
    <property type="entry name" value="Peptidase_M50"/>
</dbReference>
<comment type="subcellular location">
    <subcellularLocation>
        <location evidence="2">Membrane</location>
        <topology evidence="2">Multi-pass membrane protein</topology>
    </subcellularLocation>
</comment>
<sequence>MGETIGSAWWFIVALGVLVTIHEFGHFFVARRCGVKVLRFSVGFGRPLWLRRGKDGTEYVVAMLPLGGYVRMLDERDDQYTPALQAQTLAAKPVGQRIAIAAAGPLANLVLCVFLLWAMFVVGRPDYAAAVGSAQGIAAQAGLRTGDVIQKIDGSDTPTWTEAQYALTISAIDRKPVQIDVRTREGGTARRTLDLSKMPQGFDETNAVRLMGLVPRHMLVPPVIGDITKGAPAYGILAQDDRVTAVDGQPVESFDDIAPKVRALAARGGPGMIEVQREGERLALEITPGKLKQPDGREIVGLGIVSAKATQPAFDAMLRYGPLAAVPQAFKATGELTGQITGLIKRMVTGQMSLKYVTGPVTTARAANATAQLGLGWFLNFLALLSLSLAILNLLPIPLLDGGHLLYYLIELVKGSPLSERAMAAGQYVGLVLLVGLMGLALFNDVLLNRLLHW</sequence>
<dbReference type="InterPro" id="IPR004387">
    <property type="entry name" value="Pept_M50_Zn"/>
</dbReference>
<dbReference type="InterPro" id="IPR036034">
    <property type="entry name" value="PDZ_sf"/>
</dbReference>
<evidence type="ECO:0000256" key="3">
    <source>
        <dbReference type="ARBA" id="ARBA00007931"/>
    </source>
</evidence>
<gene>
    <name evidence="13" type="ORF">LYSHEL_21280</name>
</gene>
<dbReference type="Proteomes" id="UP000680514">
    <property type="component" value="Chromosome"/>
</dbReference>
<evidence type="ECO:0000256" key="6">
    <source>
        <dbReference type="ARBA" id="ARBA00022801"/>
    </source>
</evidence>
<dbReference type="SUPFAM" id="SSF50156">
    <property type="entry name" value="PDZ domain-like"/>
    <property type="match status" value="2"/>
</dbReference>
<evidence type="ECO:0000256" key="7">
    <source>
        <dbReference type="ARBA" id="ARBA00022833"/>
    </source>
</evidence>
<keyword evidence="10 11" id="KW-0472">Membrane</keyword>
<organism evidence="13 14">
    <name type="scientific">Lysobacter helvus</name>
    <dbReference type="NCBI Taxonomy" id="2675059"/>
    <lineage>
        <taxon>Bacteria</taxon>
        <taxon>Pseudomonadati</taxon>
        <taxon>Pseudomonadota</taxon>
        <taxon>Gammaproteobacteria</taxon>
        <taxon>Lysobacterales</taxon>
        <taxon>Lysobacteraceae</taxon>
        <taxon>Lysobacter</taxon>
    </lineage>
</organism>
<feature type="transmembrane region" description="Helical" evidence="11">
    <location>
        <begin position="377"/>
        <end position="410"/>
    </location>
</feature>
<evidence type="ECO:0000256" key="11">
    <source>
        <dbReference type="RuleBase" id="RU362031"/>
    </source>
</evidence>
<feature type="transmembrane region" description="Helical" evidence="11">
    <location>
        <begin position="6"/>
        <end position="29"/>
    </location>
</feature>
<feature type="domain" description="PDZ" evidence="12">
    <location>
        <begin position="115"/>
        <end position="185"/>
    </location>
</feature>
<dbReference type="RefSeq" id="WP_213434044.1">
    <property type="nucleotide sequence ID" value="NZ_AP024546.1"/>
</dbReference>
<evidence type="ECO:0000256" key="9">
    <source>
        <dbReference type="ARBA" id="ARBA00023049"/>
    </source>
</evidence>
<keyword evidence="6 11" id="KW-0378">Hydrolase</keyword>
<evidence type="ECO:0000256" key="4">
    <source>
        <dbReference type="ARBA" id="ARBA00022670"/>
    </source>
</evidence>
<keyword evidence="14" id="KW-1185">Reference proteome</keyword>
<keyword evidence="8 11" id="KW-1133">Transmembrane helix</keyword>
<dbReference type="Pfam" id="PF02163">
    <property type="entry name" value="Peptidase_M50"/>
    <property type="match status" value="1"/>
</dbReference>
<feature type="transmembrane region" description="Helical" evidence="11">
    <location>
        <begin position="98"/>
        <end position="120"/>
    </location>
</feature>
<proteinExistence type="inferred from homology"/>
<keyword evidence="5 11" id="KW-0812">Transmembrane</keyword>
<evidence type="ECO:0000259" key="12">
    <source>
        <dbReference type="SMART" id="SM00228"/>
    </source>
</evidence>
<evidence type="ECO:0000313" key="14">
    <source>
        <dbReference type="Proteomes" id="UP000680514"/>
    </source>
</evidence>
<keyword evidence="4" id="KW-0645">Protease</keyword>
<evidence type="ECO:0000256" key="5">
    <source>
        <dbReference type="ARBA" id="ARBA00022692"/>
    </source>
</evidence>
<dbReference type="CDD" id="cd06163">
    <property type="entry name" value="S2P-M50_PDZ_RseP-like"/>
    <property type="match status" value="1"/>
</dbReference>
<comment type="similarity">
    <text evidence="3 11">Belongs to the peptidase M50B family.</text>
</comment>
<protein>
    <recommendedName>
        <fullName evidence="11">Zinc metalloprotease</fullName>
        <ecNumber evidence="11">3.4.24.-</ecNumber>
    </recommendedName>
</protein>
<dbReference type="PANTHER" id="PTHR42837:SF2">
    <property type="entry name" value="MEMBRANE METALLOPROTEASE ARASP2, CHLOROPLASTIC-RELATED"/>
    <property type="match status" value="1"/>
</dbReference>
<dbReference type="NCBIfam" id="TIGR00054">
    <property type="entry name" value="RIP metalloprotease RseP"/>
    <property type="match status" value="1"/>
</dbReference>
<evidence type="ECO:0000256" key="1">
    <source>
        <dbReference type="ARBA" id="ARBA00001947"/>
    </source>
</evidence>
<evidence type="ECO:0000256" key="10">
    <source>
        <dbReference type="ARBA" id="ARBA00023136"/>
    </source>
</evidence>
<evidence type="ECO:0000256" key="8">
    <source>
        <dbReference type="ARBA" id="ARBA00022989"/>
    </source>
</evidence>
<evidence type="ECO:0000256" key="2">
    <source>
        <dbReference type="ARBA" id="ARBA00004141"/>
    </source>
</evidence>
<dbReference type="Gene3D" id="2.30.42.10">
    <property type="match status" value="2"/>
</dbReference>
<feature type="transmembrane region" description="Helical" evidence="11">
    <location>
        <begin position="422"/>
        <end position="443"/>
    </location>
</feature>
<keyword evidence="7 11" id="KW-0862">Zinc</keyword>
<keyword evidence="11" id="KW-0479">Metal-binding</keyword>
<keyword evidence="9 11" id="KW-0482">Metalloprotease</keyword>
<dbReference type="PANTHER" id="PTHR42837">
    <property type="entry name" value="REGULATOR OF SIGMA-E PROTEASE RSEP"/>
    <property type="match status" value="1"/>
</dbReference>